<protein>
    <recommendedName>
        <fullName evidence="5">Protein NDNF C-terminal domain-containing protein</fullName>
    </recommendedName>
</protein>
<dbReference type="PANTHER" id="PTHR14619:SF3">
    <property type="entry name" value="PROTEIN NDNF"/>
    <property type="match status" value="1"/>
</dbReference>
<dbReference type="PANTHER" id="PTHR14619">
    <property type="entry name" value="NEURON-DERIVED NEUROTROPHIC FACTOR"/>
    <property type="match status" value="1"/>
</dbReference>
<feature type="transmembrane region" description="Helical" evidence="4">
    <location>
        <begin position="157"/>
        <end position="178"/>
    </location>
</feature>
<feature type="transmembrane region" description="Helical" evidence="4">
    <location>
        <begin position="12"/>
        <end position="41"/>
    </location>
</feature>
<evidence type="ECO:0000256" key="1">
    <source>
        <dbReference type="ARBA" id="ARBA00004613"/>
    </source>
</evidence>
<sequence length="360" mass="42002">MCFFAVSFNPSYFWSIYLIFCLGLLTIVLFSNVQCSARVFFTTQKRKMDWQYPAKPYDSTVTATVLPNYDSDAEMAVVNVKWTIPLEIEAIISRKQPEWTICDELGENLESIHCVNQTTNTLNIPKLKVRITVLRKYLQISAKSERQKQVRKGRKDFNLLCCFFFQILIALYSCNGYIRLAIHRKGRQIFRSNSFTGYHRFLITDVVSGYITIDIINDDEKSKYFRIWASTAPQKIPYPQLPEDTSIKIMKRTCSSVTLQWMKSHNTKVRYCLYKRREEAKYIDELISNNSDFSFVLKPMSSTAKIYDYEGDTYNPIFETTVTGLEAGATYNFDLLAQPLHRSHTQQLPYRTVWARTLNC</sequence>
<evidence type="ECO:0000259" key="5">
    <source>
        <dbReference type="Pfam" id="PF19433"/>
    </source>
</evidence>
<name>A0A3P6ICQ6_ENTVE</name>
<keyword evidence="3" id="KW-0677">Repeat</keyword>
<evidence type="ECO:0000313" key="7">
    <source>
        <dbReference type="Proteomes" id="UP000274131"/>
    </source>
</evidence>
<keyword evidence="4" id="KW-1133">Transmembrane helix</keyword>
<keyword evidence="4" id="KW-0812">Transmembrane</keyword>
<reference evidence="6 7" key="1">
    <citation type="submission" date="2018-10" db="EMBL/GenBank/DDBJ databases">
        <authorList>
            <consortium name="Pathogen Informatics"/>
        </authorList>
    </citation>
    <scope>NUCLEOTIDE SEQUENCE [LARGE SCALE GENOMIC DNA]</scope>
</reference>
<comment type="subcellular location">
    <subcellularLocation>
        <location evidence="1">Secreted</location>
    </subcellularLocation>
</comment>
<keyword evidence="4" id="KW-0472">Membrane</keyword>
<organism evidence="6 7">
    <name type="scientific">Enterobius vermicularis</name>
    <name type="common">Human pinworm</name>
    <dbReference type="NCBI Taxonomy" id="51028"/>
    <lineage>
        <taxon>Eukaryota</taxon>
        <taxon>Metazoa</taxon>
        <taxon>Ecdysozoa</taxon>
        <taxon>Nematoda</taxon>
        <taxon>Chromadorea</taxon>
        <taxon>Rhabditida</taxon>
        <taxon>Spirurina</taxon>
        <taxon>Oxyuridomorpha</taxon>
        <taxon>Oxyuroidea</taxon>
        <taxon>Oxyuridae</taxon>
        <taxon>Enterobius</taxon>
    </lineage>
</organism>
<evidence type="ECO:0000256" key="4">
    <source>
        <dbReference type="SAM" id="Phobius"/>
    </source>
</evidence>
<dbReference type="Pfam" id="PF19433">
    <property type="entry name" value="NDNF_C"/>
    <property type="match status" value="1"/>
</dbReference>
<evidence type="ECO:0000256" key="3">
    <source>
        <dbReference type="ARBA" id="ARBA00022737"/>
    </source>
</evidence>
<dbReference type="GO" id="GO:0005576">
    <property type="term" value="C:extracellular region"/>
    <property type="evidence" value="ECO:0007669"/>
    <property type="project" value="UniProtKB-SubCell"/>
</dbReference>
<feature type="domain" description="Protein NDNF C-terminal" evidence="5">
    <location>
        <begin position="189"/>
        <end position="355"/>
    </location>
</feature>
<proteinExistence type="predicted"/>
<dbReference type="InterPro" id="IPR045805">
    <property type="entry name" value="NDNF_C"/>
</dbReference>
<dbReference type="EMBL" id="UXUI01007931">
    <property type="protein sequence ID" value="VDD89943.1"/>
    <property type="molecule type" value="Genomic_DNA"/>
</dbReference>
<dbReference type="OrthoDB" id="9872501at2759"/>
<evidence type="ECO:0000256" key="2">
    <source>
        <dbReference type="ARBA" id="ARBA00022525"/>
    </source>
</evidence>
<keyword evidence="2" id="KW-0964">Secreted</keyword>
<evidence type="ECO:0000313" key="6">
    <source>
        <dbReference type="EMBL" id="VDD89943.1"/>
    </source>
</evidence>
<gene>
    <name evidence="6" type="ORF">EVEC_LOCUS4694</name>
</gene>
<dbReference type="Proteomes" id="UP000274131">
    <property type="component" value="Unassembled WGS sequence"/>
</dbReference>
<dbReference type="InterPro" id="IPR019326">
    <property type="entry name" value="NDNF"/>
</dbReference>
<accession>A0A3P6ICQ6</accession>
<dbReference type="AlphaFoldDB" id="A0A3P6ICQ6"/>
<keyword evidence="7" id="KW-1185">Reference proteome</keyword>